<feature type="transmembrane region" description="Helical" evidence="6">
    <location>
        <begin position="151"/>
        <end position="174"/>
    </location>
</feature>
<evidence type="ECO:0000259" key="7">
    <source>
        <dbReference type="PROSITE" id="PS50850"/>
    </source>
</evidence>
<dbReference type="RefSeq" id="WP_117298583.1">
    <property type="nucleotide sequence ID" value="NZ_QVQT02000002.1"/>
</dbReference>
<evidence type="ECO:0000313" key="9">
    <source>
        <dbReference type="Proteomes" id="UP000264702"/>
    </source>
</evidence>
<dbReference type="OrthoDB" id="9773404at2"/>
<dbReference type="GO" id="GO:0022857">
    <property type="term" value="F:transmembrane transporter activity"/>
    <property type="evidence" value="ECO:0007669"/>
    <property type="project" value="InterPro"/>
</dbReference>
<feature type="transmembrane region" description="Helical" evidence="6">
    <location>
        <begin position="318"/>
        <end position="337"/>
    </location>
</feature>
<dbReference type="GO" id="GO:0005886">
    <property type="term" value="C:plasma membrane"/>
    <property type="evidence" value="ECO:0007669"/>
    <property type="project" value="TreeGrafter"/>
</dbReference>
<feature type="transmembrane region" description="Helical" evidence="6">
    <location>
        <begin position="252"/>
        <end position="273"/>
    </location>
</feature>
<sequence length="451" mass="49569">MPHSIHDLPALSAPEENSLYARVTWRLLPILVLCYIIAYLDRVNVGFAKLQMLHDLHFSEATYGLGAGIFFVGYCTFEVPGNLLLSRYGARRWLARIMVAWGIISACTLFVRTPVSFYVLRCLLGIAEASLFPGIIFYLTGWYPARRRGHILALFMAAQPVSGLIGSPLSGWIMQFLQGTGRLAGWQWLFLIEAFPAIVMGVVFHYCISDRIRDAHWLSEEQKQWLESRIDTESAHKQKHGSFLSILGSGRVWLLSLISFCSVMGLYGISFWLPSILRATGVQKPLAIGLLMTIPYGAAMVAMILFARSSDRTGERRWHLAVSTLMGGFGLIFSTLFAGHTALALAGLTLATAGVFTSQPLFWNLPTAFLGGTAAAAGIAFINTMGNTAGFISPYLVGWIVDLTHHTTVGMYLLAFFLLLGSALTFCVPASLVNTRPEATHTTEETRTTAT</sequence>
<comment type="caution">
    <text evidence="8">The sequence shown here is derived from an EMBL/GenBank/DDBJ whole genome shotgun (WGS) entry which is preliminary data.</text>
</comment>
<evidence type="ECO:0000256" key="1">
    <source>
        <dbReference type="ARBA" id="ARBA00004141"/>
    </source>
</evidence>
<keyword evidence="9" id="KW-1185">Reference proteome</keyword>
<dbReference type="PANTHER" id="PTHR43791">
    <property type="entry name" value="PERMEASE-RELATED"/>
    <property type="match status" value="1"/>
</dbReference>
<evidence type="ECO:0000256" key="6">
    <source>
        <dbReference type="SAM" id="Phobius"/>
    </source>
</evidence>
<feature type="transmembrane region" description="Helical" evidence="6">
    <location>
        <begin position="23"/>
        <end position="41"/>
    </location>
</feature>
<feature type="transmembrane region" description="Helical" evidence="6">
    <location>
        <begin position="375"/>
        <end position="397"/>
    </location>
</feature>
<feature type="transmembrane region" description="Helical" evidence="6">
    <location>
        <begin position="61"/>
        <end position="81"/>
    </location>
</feature>
<dbReference type="CDD" id="cd17319">
    <property type="entry name" value="MFS_ExuT_GudP_like"/>
    <property type="match status" value="1"/>
</dbReference>
<dbReference type="AlphaFoldDB" id="A0A372ISD6"/>
<keyword evidence="2" id="KW-0813">Transport</keyword>
<evidence type="ECO:0000256" key="4">
    <source>
        <dbReference type="ARBA" id="ARBA00022989"/>
    </source>
</evidence>
<keyword evidence="3 6" id="KW-0812">Transmembrane</keyword>
<feature type="transmembrane region" description="Helical" evidence="6">
    <location>
        <begin position="409"/>
        <end position="433"/>
    </location>
</feature>
<dbReference type="EMBL" id="QVQT01000002">
    <property type="protein sequence ID" value="RFU17835.1"/>
    <property type="molecule type" value="Genomic_DNA"/>
</dbReference>
<feature type="transmembrane region" description="Helical" evidence="6">
    <location>
        <begin position="186"/>
        <end position="208"/>
    </location>
</feature>
<dbReference type="SUPFAM" id="SSF103473">
    <property type="entry name" value="MFS general substrate transporter"/>
    <property type="match status" value="1"/>
</dbReference>
<evidence type="ECO:0000256" key="5">
    <source>
        <dbReference type="ARBA" id="ARBA00023136"/>
    </source>
</evidence>
<name>A0A372ISD6_9BACT</name>
<dbReference type="InterPro" id="IPR020846">
    <property type="entry name" value="MFS_dom"/>
</dbReference>
<protein>
    <submittedName>
        <fullName evidence="8">MFS transporter</fullName>
    </submittedName>
</protein>
<dbReference type="PANTHER" id="PTHR43791:SF36">
    <property type="entry name" value="TRANSPORTER, PUTATIVE (AFU_ORTHOLOGUE AFUA_6G08340)-RELATED"/>
    <property type="match status" value="1"/>
</dbReference>
<feature type="transmembrane region" description="Helical" evidence="6">
    <location>
        <begin position="117"/>
        <end position="139"/>
    </location>
</feature>
<evidence type="ECO:0000313" key="8">
    <source>
        <dbReference type="EMBL" id="RFU17835.1"/>
    </source>
</evidence>
<feature type="transmembrane region" description="Helical" evidence="6">
    <location>
        <begin position="343"/>
        <end position="363"/>
    </location>
</feature>
<feature type="transmembrane region" description="Helical" evidence="6">
    <location>
        <begin position="285"/>
        <end position="306"/>
    </location>
</feature>
<accession>A0A372ISD6</accession>
<evidence type="ECO:0000256" key="2">
    <source>
        <dbReference type="ARBA" id="ARBA00022448"/>
    </source>
</evidence>
<dbReference type="Proteomes" id="UP000264702">
    <property type="component" value="Unassembled WGS sequence"/>
</dbReference>
<keyword evidence="5 6" id="KW-0472">Membrane</keyword>
<proteinExistence type="predicted"/>
<dbReference type="Gene3D" id="1.20.1250.20">
    <property type="entry name" value="MFS general substrate transporter like domains"/>
    <property type="match status" value="2"/>
</dbReference>
<keyword evidence="4 6" id="KW-1133">Transmembrane helix</keyword>
<dbReference type="PROSITE" id="PS50850">
    <property type="entry name" value="MFS"/>
    <property type="match status" value="1"/>
</dbReference>
<organism evidence="8 9">
    <name type="scientific">Paracidobacterium acidisoli</name>
    <dbReference type="NCBI Taxonomy" id="2303751"/>
    <lineage>
        <taxon>Bacteria</taxon>
        <taxon>Pseudomonadati</taxon>
        <taxon>Acidobacteriota</taxon>
        <taxon>Terriglobia</taxon>
        <taxon>Terriglobales</taxon>
        <taxon>Acidobacteriaceae</taxon>
        <taxon>Paracidobacterium</taxon>
    </lineage>
</organism>
<gene>
    <name evidence="8" type="ORF">D0Y96_06930</name>
</gene>
<comment type="subcellular location">
    <subcellularLocation>
        <location evidence="1">Membrane</location>
        <topology evidence="1">Multi-pass membrane protein</topology>
    </subcellularLocation>
</comment>
<feature type="domain" description="Major facilitator superfamily (MFS) profile" evidence="7">
    <location>
        <begin position="27"/>
        <end position="433"/>
    </location>
</feature>
<evidence type="ECO:0000256" key="3">
    <source>
        <dbReference type="ARBA" id="ARBA00022692"/>
    </source>
</evidence>
<feature type="transmembrane region" description="Helical" evidence="6">
    <location>
        <begin position="93"/>
        <end position="111"/>
    </location>
</feature>
<dbReference type="InterPro" id="IPR011701">
    <property type="entry name" value="MFS"/>
</dbReference>
<dbReference type="InterPro" id="IPR036259">
    <property type="entry name" value="MFS_trans_sf"/>
</dbReference>
<dbReference type="Pfam" id="PF07690">
    <property type="entry name" value="MFS_1"/>
    <property type="match status" value="1"/>
</dbReference>
<dbReference type="FunFam" id="1.20.1250.20:FF:000018">
    <property type="entry name" value="MFS transporter permease"/>
    <property type="match status" value="1"/>
</dbReference>
<reference evidence="8 9" key="1">
    <citation type="submission" date="2018-08" db="EMBL/GenBank/DDBJ databases">
        <title>Acidipila sp. 4G-K13, an acidobacterium isolated from forest soil.</title>
        <authorList>
            <person name="Gao Z.-H."/>
            <person name="Qiu L.-H."/>
        </authorList>
    </citation>
    <scope>NUCLEOTIDE SEQUENCE [LARGE SCALE GENOMIC DNA]</scope>
    <source>
        <strain evidence="8 9">4G-K13</strain>
    </source>
</reference>